<dbReference type="PROSITE" id="PS50836">
    <property type="entry name" value="DOMON"/>
    <property type="match status" value="1"/>
</dbReference>
<sequence>MYSCISKALVVLVLHFLFFLPSASAIGAQFYDGGSNLGFALFTTQNASSTDLQMQIKAPKSAGWGAVGIGDVMNGALMFIIYPSADQNSVTVSARTSSGHNTPTPLDKIDLTVQSTSIKDSIMIANIVCRNCTGDQSHQSADVSNSIQPWIWATGPGDTGDNAVSTDAKDVNLNQHDNYGVFFVDMTATHSNSSALPTISGNSDISVKPLPSSVPTLIIIHAICLTGAFLLLFPLGVVALRWFKWVRVHWMLQALATLISLLGLVIAIAFSAMDPEFNTFGEGHQIIGIVVVVYLLAQTVLGHLHHQNFKKIGRRTWISHTHLWMGRLVILLGMLNAVLGFSLAGLTPETIGIAVIAVVVAAITMVLVWFGGKRGKDSGAPIGSSESSNIALSGYNTPRGDDDGSRGGYGQGPPSRGELSYNRGYDTRGYGEQAPTGGRGFV</sequence>
<dbReference type="PANTHER" id="PTHR47797">
    <property type="entry name" value="DEHYDROGENASE, PUTATIVE (AFU_ORTHOLOGUE AFUA_8G05805)-RELATED"/>
    <property type="match status" value="1"/>
</dbReference>
<feature type="compositionally biased region" description="Polar residues" evidence="7">
    <location>
        <begin position="384"/>
        <end position="396"/>
    </location>
</feature>
<keyword evidence="2" id="KW-0813">Transport</keyword>
<evidence type="ECO:0000259" key="11">
    <source>
        <dbReference type="PROSITE" id="PS50939"/>
    </source>
</evidence>
<gene>
    <name evidence="12" type="ORF">N7G274_001336</name>
</gene>
<proteinExistence type="predicted"/>
<dbReference type="PANTHER" id="PTHR47797:SF3">
    <property type="entry name" value="CYTOCHROME B561 DOMAIN-CONTAINING PROTEIN"/>
    <property type="match status" value="1"/>
</dbReference>
<evidence type="ECO:0000256" key="5">
    <source>
        <dbReference type="ARBA" id="ARBA00022989"/>
    </source>
</evidence>
<dbReference type="Pfam" id="PF03188">
    <property type="entry name" value="Cytochrom_B561"/>
    <property type="match status" value="1"/>
</dbReference>
<dbReference type="InterPro" id="IPR005018">
    <property type="entry name" value="DOMON_domain"/>
</dbReference>
<keyword evidence="3 8" id="KW-0812">Transmembrane</keyword>
<evidence type="ECO:0000256" key="9">
    <source>
        <dbReference type="SAM" id="SignalP"/>
    </source>
</evidence>
<keyword evidence="6 8" id="KW-0472">Membrane</keyword>
<evidence type="ECO:0000313" key="13">
    <source>
        <dbReference type="Proteomes" id="UP001590950"/>
    </source>
</evidence>
<evidence type="ECO:0000256" key="4">
    <source>
        <dbReference type="ARBA" id="ARBA00022982"/>
    </source>
</evidence>
<keyword evidence="9" id="KW-0732">Signal</keyword>
<keyword evidence="4" id="KW-0249">Electron transport</keyword>
<reference evidence="12 13" key="1">
    <citation type="submission" date="2024-09" db="EMBL/GenBank/DDBJ databases">
        <title>Rethinking Asexuality: The Enigmatic Case of Functional Sexual Genes in Lepraria (Stereocaulaceae).</title>
        <authorList>
            <person name="Doellman M."/>
            <person name="Sun Y."/>
            <person name="Barcenas-Pena A."/>
            <person name="Lumbsch H.T."/>
            <person name="Grewe F."/>
        </authorList>
    </citation>
    <scope>NUCLEOTIDE SEQUENCE [LARGE SCALE GENOMIC DNA]</scope>
    <source>
        <strain evidence="12 13">Mercado 3170</strain>
    </source>
</reference>
<feature type="transmembrane region" description="Helical" evidence="8">
    <location>
        <begin position="285"/>
        <end position="304"/>
    </location>
</feature>
<evidence type="ECO:0008006" key="14">
    <source>
        <dbReference type="Google" id="ProtNLM"/>
    </source>
</evidence>
<dbReference type="EMBL" id="JBEFKJ010000003">
    <property type="protein sequence ID" value="KAL2047315.1"/>
    <property type="molecule type" value="Genomic_DNA"/>
</dbReference>
<evidence type="ECO:0000256" key="2">
    <source>
        <dbReference type="ARBA" id="ARBA00022448"/>
    </source>
</evidence>
<evidence type="ECO:0000256" key="7">
    <source>
        <dbReference type="SAM" id="MobiDB-lite"/>
    </source>
</evidence>
<dbReference type="CDD" id="cd09630">
    <property type="entry name" value="CDH_like_cytochrome"/>
    <property type="match status" value="1"/>
</dbReference>
<dbReference type="Gene3D" id="2.60.40.1210">
    <property type="entry name" value="Cellobiose dehydrogenase, cytochrome domain"/>
    <property type="match status" value="1"/>
</dbReference>
<dbReference type="PROSITE" id="PS50939">
    <property type="entry name" value="CYTOCHROME_B561"/>
    <property type="match status" value="1"/>
</dbReference>
<evidence type="ECO:0000313" key="12">
    <source>
        <dbReference type="EMBL" id="KAL2047315.1"/>
    </source>
</evidence>
<feature type="transmembrane region" description="Helical" evidence="8">
    <location>
        <begin position="324"/>
        <end position="344"/>
    </location>
</feature>
<dbReference type="InterPro" id="IPR006593">
    <property type="entry name" value="Cyt_b561/ferric_Rdtase_TM"/>
</dbReference>
<dbReference type="Pfam" id="PF16010">
    <property type="entry name" value="CDH-cyt"/>
    <property type="match status" value="1"/>
</dbReference>
<feature type="transmembrane region" description="Helical" evidence="8">
    <location>
        <begin position="250"/>
        <end position="273"/>
    </location>
</feature>
<feature type="domain" description="DOMON" evidence="10">
    <location>
        <begin position="37"/>
        <end position="155"/>
    </location>
</feature>
<comment type="caution">
    <text evidence="12">The sequence shown here is derived from an EMBL/GenBank/DDBJ whole genome shotgun (WGS) entry which is preliminary data.</text>
</comment>
<dbReference type="SUPFAM" id="SSF49344">
    <property type="entry name" value="CBD9-like"/>
    <property type="match status" value="1"/>
</dbReference>
<keyword evidence="5 8" id="KW-1133">Transmembrane helix</keyword>
<name>A0ABR4ANJ8_9LECA</name>
<evidence type="ECO:0000256" key="6">
    <source>
        <dbReference type="ARBA" id="ARBA00023136"/>
    </source>
</evidence>
<evidence type="ECO:0000256" key="1">
    <source>
        <dbReference type="ARBA" id="ARBA00004370"/>
    </source>
</evidence>
<evidence type="ECO:0000259" key="10">
    <source>
        <dbReference type="PROSITE" id="PS50836"/>
    </source>
</evidence>
<dbReference type="CDD" id="cd08760">
    <property type="entry name" value="Cyt_b561_FRRS1_like"/>
    <property type="match status" value="1"/>
</dbReference>
<dbReference type="SMART" id="SM00664">
    <property type="entry name" value="DoH"/>
    <property type="match status" value="1"/>
</dbReference>
<organism evidence="12 13">
    <name type="scientific">Stereocaulon virgatum</name>
    <dbReference type="NCBI Taxonomy" id="373712"/>
    <lineage>
        <taxon>Eukaryota</taxon>
        <taxon>Fungi</taxon>
        <taxon>Dikarya</taxon>
        <taxon>Ascomycota</taxon>
        <taxon>Pezizomycotina</taxon>
        <taxon>Lecanoromycetes</taxon>
        <taxon>OSLEUM clade</taxon>
        <taxon>Lecanoromycetidae</taxon>
        <taxon>Lecanorales</taxon>
        <taxon>Lecanorineae</taxon>
        <taxon>Stereocaulaceae</taxon>
        <taxon>Stereocaulon</taxon>
    </lineage>
</organism>
<dbReference type="SMART" id="SM00665">
    <property type="entry name" value="B561"/>
    <property type="match status" value="1"/>
</dbReference>
<feature type="transmembrane region" description="Helical" evidence="8">
    <location>
        <begin position="218"/>
        <end position="243"/>
    </location>
</feature>
<dbReference type="Gene3D" id="1.20.120.1770">
    <property type="match status" value="1"/>
</dbReference>
<feature type="region of interest" description="Disordered" evidence="7">
    <location>
        <begin position="376"/>
        <end position="442"/>
    </location>
</feature>
<evidence type="ECO:0000256" key="8">
    <source>
        <dbReference type="SAM" id="Phobius"/>
    </source>
</evidence>
<keyword evidence="13" id="KW-1185">Reference proteome</keyword>
<evidence type="ECO:0000256" key="3">
    <source>
        <dbReference type="ARBA" id="ARBA00022692"/>
    </source>
</evidence>
<feature type="chain" id="PRO_5045988477" description="Cytochrome b561 domain-containing protein" evidence="9">
    <location>
        <begin position="26"/>
        <end position="442"/>
    </location>
</feature>
<comment type="subcellular location">
    <subcellularLocation>
        <location evidence="1">Membrane</location>
    </subcellularLocation>
</comment>
<feature type="signal peptide" evidence="9">
    <location>
        <begin position="1"/>
        <end position="25"/>
    </location>
</feature>
<dbReference type="InterPro" id="IPR015920">
    <property type="entry name" value="Cellobiose_DH-like_cyt"/>
</dbReference>
<accession>A0ABR4ANJ8</accession>
<protein>
    <recommendedName>
        <fullName evidence="14">Cytochrome b561 domain-containing protein</fullName>
    </recommendedName>
</protein>
<dbReference type="Proteomes" id="UP001590950">
    <property type="component" value="Unassembled WGS sequence"/>
</dbReference>
<feature type="transmembrane region" description="Helical" evidence="8">
    <location>
        <begin position="350"/>
        <end position="370"/>
    </location>
</feature>
<feature type="domain" description="Cytochrome b561" evidence="11">
    <location>
        <begin position="180"/>
        <end position="379"/>
    </location>
</feature>